<gene>
    <name evidence="2" type="ORF">SAMN06297229_1989</name>
</gene>
<dbReference type="PROSITE" id="PS50883">
    <property type="entry name" value="EAL"/>
    <property type="match status" value="1"/>
</dbReference>
<dbReference type="RefSeq" id="WP_086435119.1">
    <property type="nucleotide sequence ID" value="NZ_FXWH01000002.1"/>
</dbReference>
<dbReference type="Proteomes" id="UP000194450">
    <property type="component" value="Unassembled WGS sequence"/>
</dbReference>
<dbReference type="PANTHER" id="PTHR33121">
    <property type="entry name" value="CYCLIC DI-GMP PHOSPHODIESTERASE PDEF"/>
    <property type="match status" value="1"/>
</dbReference>
<dbReference type="SUPFAM" id="SSF55073">
    <property type="entry name" value="Nucleotide cyclase"/>
    <property type="match status" value="1"/>
</dbReference>
<dbReference type="GO" id="GO:0071111">
    <property type="term" value="F:cyclic-guanylate-specific phosphodiesterase activity"/>
    <property type="evidence" value="ECO:0007669"/>
    <property type="project" value="InterPro"/>
</dbReference>
<dbReference type="InterPro" id="IPR001633">
    <property type="entry name" value="EAL_dom"/>
</dbReference>
<dbReference type="OrthoDB" id="9804951at2"/>
<dbReference type="Pfam" id="PF00563">
    <property type="entry name" value="EAL"/>
    <property type="match status" value="1"/>
</dbReference>
<dbReference type="Pfam" id="PF01590">
    <property type="entry name" value="GAF"/>
    <property type="match status" value="1"/>
</dbReference>
<feature type="domain" description="EAL" evidence="1">
    <location>
        <begin position="329"/>
        <end position="583"/>
    </location>
</feature>
<dbReference type="Gene3D" id="3.30.70.270">
    <property type="match status" value="1"/>
</dbReference>
<proteinExistence type="predicted"/>
<dbReference type="InterPro" id="IPR003018">
    <property type="entry name" value="GAF"/>
</dbReference>
<dbReference type="InterPro" id="IPR029787">
    <property type="entry name" value="Nucleotide_cyclase"/>
</dbReference>
<dbReference type="SUPFAM" id="SSF55781">
    <property type="entry name" value="GAF domain-like"/>
    <property type="match status" value="1"/>
</dbReference>
<dbReference type="Gene3D" id="3.20.20.450">
    <property type="entry name" value="EAL domain"/>
    <property type="match status" value="1"/>
</dbReference>
<dbReference type="PANTHER" id="PTHR33121:SF19">
    <property type="entry name" value="CYCLIC DI-GMP PHOSPHODIESTERASE PA2567"/>
    <property type="match status" value="1"/>
</dbReference>
<dbReference type="AlphaFoldDB" id="A0A1Y6FWH8"/>
<dbReference type="SMART" id="SM00065">
    <property type="entry name" value="GAF"/>
    <property type="match status" value="1"/>
</dbReference>
<dbReference type="SUPFAM" id="SSF141868">
    <property type="entry name" value="EAL domain-like"/>
    <property type="match status" value="1"/>
</dbReference>
<protein>
    <submittedName>
        <fullName evidence="2">EAL domain, c-di-GMP-specific phosphodiesterase class I (Or its enzymatically inactive variant)</fullName>
    </submittedName>
</protein>
<name>A0A1Y6FWH8_9GAMM</name>
<reference evidence="3" key="1">
    <citation type="submission" date="2017-04" db="EMBL/GenBank/DDBJ databases">
        <authorList>
            <person name="Varghese N."/>
            <person name="Submissions S."/>
        </authorList>
    </citation>
    <scope>NUCLEOTIDE SEQUENCE [LARGE SCALE GENOMIC DNA]</scope>
</reference>
<dbReference type="EMBL" id="FXWH01000002">
    <property type="protein sequence ID" value="SMQ80075.1"/>
    <property type="molecule type" value="Genomic_DNA"/>
</dbReference>
<dbReference type="InterPro" id="IPR043128">
    <property type="entry name" value="Rev_trsase/Diguanyl_cyclase"/>
</dbReference>
<dbReference type="Gene3D" id="3.30.450.40">
    <property type="match status" value="1"/>
</dbReference>
<sequence>MKIEYEAARLSILRKLDLLDSAPSESFDRITRIASQVFNLPIAAVSLTDQDRQWFRSRVGVDYLEIPRDKSCCSEVVDQSRVLVVNDLLESEHYRDSMLAESGIRFYAGAPLMTRDGFSLGAMCVFGTEPRQFNQQELDTLRDLAAMVMAQVELQHAVGRVDSGTGLPNYLQFVEDLEDLARDHPERIYYALSTELVDLSQASLLQRVMGPSYLENLSRAGSAKLQQILGEKARVYHIGPGQFAHLETGTEAQVLVRAQRVQEALVHIKVGGIAPFMLRPVLGVVPFEPGTTNASAVLRTAHSASRDAREAELKVGLYSKQSDASHQRSFGLIADFGESLNASNQLQLFYQPQIDLRTGQCVGAEALIRWQHSTLGNISPAEFIPLVENTPLGRDLTDWVMKAAIAQTALWHQAGLPITVSVNITAANLDEEDFTDRLLGYLQVANLPLSAIGLELTESGLLSNGRAARMQLEALAASGMQISIDDFGTGYSSLAYLQDVPAQVVKIDRSFIDGVELNRRSQTLVRSMISMAHELGYRVVAEGVETEASLAFLKELGCEQVQGYLLAKPMPVEDFEAWSAVRQ</sequence>
<organism evidence="2 3">
    <name type="scientific">Pseudidiomarina planktonica</name>
    <dbReference type="NCBI Taxonomy" id="1323738"/>
    <lineage>
        <taxon>Bacteria</taxon>
        <taxon>Pseudomonadati</taxon>
        <taxon>Pseudomonadota</taxon>
        <taxon>Gammaproteobacteria</taxon>
        <taxon>Alteromonadales</taxon>
        <taxon>Idiomarinaceae</taxon>
        <taxon>Pseudidiomarina</taxon>
    </lineage>
</organism>
<dbReference type="CDD" id="cd01948">
    <property type="entry name" value="EAL"/>
    <property type="match status" value="1"/>
</dbReference>
<keyword evidence="3" id="KW-1185">Reference proteome</keyword>
<accession>A0A1Y6FWH8</accession>
<dbReference type="InterPro" id="IPR050706">
    <property type="entry name" value="Cyclic-di-GMP_PDE-like"/>
</dbReference>
<dbReference type="InterPro" id="IPR035919">
    <property type="entry name" value="EAL_sf"/>
</dbReference>
<dbReference type="SMART" id="SM00052">
    <property type="entry name" value="EAL"/>
    <property type="match status" value="1"/>
</dbReference>
<evidence type="ECO:0000259" key="1">
    <source>
        <dbReference type="PROSITE" id="PS50883"/>
    </source>
</evidence>
<dbReference type="InterPro" id="IPR029016">
    <property type="entry name" value="GAF-like_dom_sf"/>
</dbReference>
<evidence type="ECO:0000313" key="3">
    <source>
        <dbReference type="Proteomes" id="UP000194450"/>
    </source>
</evidence>
<evidence type="ECO:0000313" key="2">
    <source>
        <dbReference type="EMBL" id="SMQ80075.1"/>
    </source>
</evidence>